<sequence length="150" mass="16802">MPSGHELIGDRKTQMFKISPDDLDDDDLLFQKLKIMASHLSCYTERREYDEEEVVDGETVEALDNSMEEGFGGVPSSKSFIENLKVSRYEGVQGKKEACSICMEDCVEGTSVTSLACAHLFHGECIVPCLEKSNLCPLRRNKMSIDNENI</sequence>
<dbReference type="Gene3D" id="3.30.40.10">
    <property type="entry name" value="Zinc/RING finger domain, C3HC4 (zinc finger)"/>
    <property type="match status" value="1"/>
</dbReference>
<evidence type="ECO:0000313" key="7">
    <source>
        <dbReference type="Proteomes" id="UP000243459"/>
    </source>
</evidence>
<dbReference type="Proteomes" id="UP000243459">
    <property type="component" value="Chromosome 4"/>
</dbReference>
<name>A0A5P1F514_ASPOF</name>
<dbReference type="EMBL" id="CM007384">
    <property type="protein sequence ID" value="ONK72507.1"/>
    <property type="molecule type" value="Genomic_DNA"/>
</dbReference>
<dbReference type="PROSITE" id="PS50089">
    <property type="entry name" value="ZF_RING_2"/>
    <property type="match status" value="1"/>
</dbReference>
<dbReference type="PANTHER" id="PTHR45931:SF16">
    <property type="entry name" value="RING_U-BOX SUPERFAMILY PROTEIN"/>
    <property type="match status" value="1"/>
</dbReference>
<proteinExistence type="predicted"/>
<evidence type="ECO:0000256" key="4">
    <source>
        <dbReference type="PROSITE-ProRule" id="PRU00175"/>
    </source>
</evidence>
<keyword evidence="7" id="KW-1185">Reference proteome</keyword>
<evidence type="ECO:0000313" key="6">
    <source>
        <dbReference type="EMBL" id="ONK72507.1"/>
    </source>
</evidence>
<feature type="domain" description="RING-type" evidence="5">
    <location>
        <begin position="99"/>
        <end position="140"/>
    </location>
</feature>
<accession>A0A5P1F514</accession>
<evidence type="ECO:0000256" key="1">
    <source>
        <dbReference type="ARBA" id="ARBA00022723"/>
    </source>
</evidence>
<dbReference type="GO" id="GO:0006511">
    <property type="term" value="P:ubiquitin-dependent protein catabolic process"/>
    <property type="evidence" value="ECO:0007669"/>
    <property type="project" value="TreeGrafter"/>
</dbReference>
<dbReference type="PANTHER" id="PTHR45931">
    <property type="entry name" value="SI:CH211-59O9.10"/>
    <property type="match status" value="1"/>
</dbReference>
<organism evidence="6 7">
    <name type="scientific">Asparagus officinalis</name>
    <name type="common">Garden asparagus</name>
    <dbReference type="NCBI Taxonomy" id="4686"/>
    <lineage>
        <taxon>Eukaryota</taxon>
        <taxon>Viridiplantae</taxon>
        <taxon>Streptophyta</taxon>
        <taxon>Embryophyta</taxon>
        <taxon>Tracheophyta</taxon>
        <taxon>Spermatophyta</taxon>
        <taxon>Magnoliopsida</taxon>
        <taxon>Liliopsida</taxon>
        <taxon>Asparagales</taxon>
        <taxon>Asparagaceae</taxon>
        <taxon>Asparagoideae</taxon>
        <taxon>Asparagus</taxon>
    </lineage>
</organism>
<dbReference type="Pfam" id="PF13639">
    <property type="entry name" value="zf-RING_2"/>
    <property type="match status" value="1"/>
</dbReference>
<dbReference type="InterPro" id="IPR051834">
    <property type="entry name" value="RING_finger_E3_ligase"/>
</dbReference>
<dbReference type="OMA" id="SCYTERR"/>
<dbReference type="GO" id="GO:0008270">
    <property type="term" value="F:zinc ion binding"/>
    <property type="evidence" value="ECO:0007669"/>
    <property type="project" value="UniProtKB-KW"/>
</dbReference>
<dbReference type="GO" id="GO:0061630">
    <property type="term" value="F:ubiquitin protein ligase activity"/>
    <property type="evidence" value="ECO:0007669"/>
    <property type="project" value="TreeGrafter"/>
</dbReference>
<dbReference type="SUPFAM" id="SSF57850">
    <property type="entry name" value="RING/U-box"/>
    <property type="match status" value="1"/>
</dbReference>
<dbReference type="AlphaFoldDB" id="A0A5P1F514"/>
<evidence type="ECO:0000256" key="3">
    <source>
        <dbReference type="ARBA" id="ARBA00022833"/>
    </source>
</evidence>
<dbReference type="InterPro" id="IPR001841">
    <property type="entry name" value="Znf_RING"/>
</dbReference>
<evidence type="ECO:0000256" key="2">
    <source>
        <dbReference type="ARBA" id="ARBA00022771"/>
    </source>
</evidence>
<protein>
    <recommendedName>
        <fullName evidence="5">RING-type domain-containing protein</fullName>
    </recommendedName>
</protein>
<keyword evidence="3" id="KW-0862">Zinc</keyword>
<reference evidence="7" key="1">
    <citation type="journal article" date="2017" name="Nat. Commun.">
        <title>The asparagus genome sheds light on the origin and evolution of a young Y chromosome.</title>
        <authorList>
            <person name="Harkess A."/>
            <person name="Zhou J."/>
            <person name="Xu C."/>
            <person name="Bowers J.E."/>
            <person name="Van der Hulst R."/>
            <person name="Ayyampalayam S."/>
            <person name="Mercati F."/>
            <person name="Riccardi P."/>
            <person name="McKain M.R."/>
            <person name="Kakrana A."/>
            <person name="Tang H."/>
            <person name="Ray J."/>
            <person name="Groenendijk J."/>
            <person name="Arikit S."/>
            <person name="Mathioni S.M."/>
            <person name="Nakano M."/>
            <person name="Shan H."/>
            <person name="Telgmann-Rauber A."/>
            <person name="Kanno A."/>
            <person name="Yue Z."/>
            <person name="Chen H."/>
            <person name="Li W."/>
            <person name="Chen Y."/>
            <person name="Xu X."/>
            <person name="Zhang Y."/>
            <person name="Luo S."/>
            <person name="Chen H."/>
            <person name="Gao J."/>
            <person name="Mao Z."/>
            <person name="Pires J.C."/>
            <person name="Luo M."/>
            <person name="Kudrna D."/>
            <person name="Wing R.A."/>
            <person name="Meyers B.C."/>
            <person name="Yi K."/>
            <person name="Kong H."/>
            <person name="Lavrijsen P."/>
            <person name="Sunseri F."/>
            <person name="Falavigna A."/>
            <person name="Ye Y."/>
            <person name="Leebens-Mack J.H."/>
            <person name="Chen G."/>
        </authorList>
    </citation>
    <scope>NUCLEOTIDE SEQUENCE [LARGE SCALE GENOMIC DNA]</scope>
    <source>
        <strain evidence="7">cv. DH0086</strain>
    </source>
</reference>
<evidence type="ECO:0000259" key="5">
    <source>
        <dbReference type="PROSITE" id="PS50089"/>
    </source>
</evidence>
<dbReference type="InterPro" id="IPR013083">
    <property type="entry name" value="Znf_RING/FYVE/PHD"/>
</dbReference>
<keyword evidence="1" id="KW-0479">Metal-binding</keyword>
<gene>
    <name evidence="6" type="ORF">A4U43_C04F20140</name>
</gene>
<keyword evidence="2 4" id="KW-0863">Zinc-finger</keyword>
<dbReference type="Gramene" id="ONK72507">
    <property type="protein sequence ID" value="ONK72507"/>
    <property type="gene ID" value="A4U43_C04F20140"/>
</dbReference>
<dbReference type="GO" id="GO:0005634">
    <property type="term" value="C:nucleus"/>
    <property type="evidence" value="ECO:0007669"/>
    <property type="project" value="TreeGrafter"/>
</dbReference>